<dbReference type="PANTHER" id="PTHR48105">
    <property type="entry name" value="THIOREDOXIN REDUCTASE 1-RELATED-RELATED"/>
    <property type="match status" value="1"/>
</dbReference>
<evidence type="ECO:0000256" key="3">
    <source>
        <dbReference type="ARBA" id="ARBA00022827"/>
    </source>
</evidence>
<dbReference type="InterPro" id="IPR036188">
    <property type="entry name" value="FAD/NAD-bd_sf"/>
</dbReference>
<dbReference type="KEGG" id="lbt:AYR52_02630"/>
<dbReference type="GeneID" id="42982147"/>
<evidence type="ECO:0000256" key="4">
    <source>
        <dbReference type="ARBA" id="ARBA00022857"/>
    </source>
</evidence>
<feature type="binding site" evidence="6">
    <location>
        <position position="45"/>
    </location>
    <ligand>
        <name>FAD</name>
        <dbReference type="ChEBI" id="CHEBI:57692"/>
    </ligand>
</feature>
<keyword evidence="2 6" id="KW-0285">Flavoprotein</keyword>
<dbReference type="HAMAP" id="MF_01685">
    <property type="entry name" value="FENR2"/>
    <property type="match status" value="1"/>
</dbReference>
<gene>
    <name evidence="7" type="ORF">AYR53_07755</name>
</gene>
<reference evidence="7 8" key="1">
    <citation type="submission" date="2016-03" db="EMBL/GenBank/DDBJ databases">
        <title>Pediococcus and Lactobacillus from brewery environment - whole genome sequencing and assembly.</title>
        <authorList>
            <person name="Behr J."/>
            <person name="Geissler A.J."/>
            <person name="Vogel R.F."/>
        </authorList>
    </citation>
    <scope>NUCLEOTIDE SEQUENCE [LARGE SCALE GENOMIC DNA]</scope>
    <source>
        <strain evidence="7 8">TMW 1.1989</strain>
    </source>
</reference>
<dbReference type="InterPro" id="IPR022890">
    <property type="entry name" value="Fd--NADP_Rdtase_type_2"/>
</dbReference>
<feature type="binding site" evidence="6">
    <location>
        <position position="327"/>
    </location>
    <ligand>
        <name>FAD</name>
        <dbReference type="ChEBI" id="CHEBI:57692"/>
    </ligand>
</feature>
<keyword evidence="5 6" id="KW-0560">Oxidoreductase</keyword>
<dbReference type="EMBL" id="CP014873">
    <property type="protein sequence ID" value="ANK62676.1"/>
    <property type="molecule type" value="Genomic_DNA"/>
</dbReference>
<sequence>MSETEHIYDLTVIGGGPVGMFTAFYAGMRELDTQLIESLPELGGQVTTLYPEKIIRDVAGFPQIQGKNLVTELNKQLVQFDDFKPTIRCGEEVTAIDKYEGGFTITTAKGQTKSRSVIVAIGGGSFAPRKLAIDYDQTLEDQKIFYFVHNVADFAGKTVAIAGGGDSAIDWALTLEKTAKQVYLIHRRDRFRGLESSVKRLENSSVKIVTPYLIDAINETNSGLSLDLKKAKADDHLNLEVDDLLVNYGFTADNHVLRDWGLPLEHRALKVDTNLETEVPGIYGVGDSVTYPGKVKLIASGFGEAPTAVNHISVALYPERRQPLHSTSIA</sequence>
<evidence type="ECO:0000256" key="5">
    <source>
        <dbReference type="ARBA" id="ARBA00023002"/>
    </source>
</evidence>
<feature type="binding site" evidence="6">
    <location>
        <position position="93"/>
    </location>
    <ligand>
        <name>FAD</name>
        <dbReference type="ChEBI" id="CHEBI:57692"/>
    </ligand>
</feature>
<dbReference type="EC" id="1.18.1.2" evidence="6"/>
<feature type="binding site" evidence="6">
    <location>
        <position position="37"/>
    </location>
    <ligand>
        <name>FAD</name>
        <dbReference type="ChEBI" id="CHEBI:57692"/>
    </ligand>
</feature>
<dbReference type="InterPro" id="IPR023753">
    <property type="entry name" value="FAD/NAD-binding_dom"/>
</dbReference>
<evidence type="ECO:0000313" key="7">
    <source>
        <dbReference type="EMBL" id="ANK62676.1"/>
    </source>
</evidence>
<dbReference type="PRINTS" id="PR00368">
    <property type="entry name" value="FADPNR"/>
</dbReference>
<dbReference type="AlphaFoldDB" id="A0A192H3Y2"/>
<proteinExistence type="inferred from homology"/>
<dbReference type="GO" id="GO:0050661">
    <property type="term" value="F:NADP binding"/>
    <property type="evidence" value="ECO:0007669"/>
    <property type="project" value="UniProtKB-UniRule"/>
</dbReference>
<comment type="subunit">
    <text evidence="1 6">Homodimer.</text>
</comment>
<evidence type="ECO:0000256" key="2">
    <source>
        <dbReference type="ARBA" id="ARBA00022630"/>
    </source>
</evidence>
<organism evidence="7 8">
    <name type="scientific">Loigolactobacillus backii</name>
    <dbReference type="NCBI Taxonomy" id="375175"/>
    <lineage>
        <taxon>Bacteria</taxon>
        <taxon>Bacillati</taxon>
        <taxon>Bacillota</taxon>
        <taxon>Bacilli</taxon>
        <taxon>Lactobacillales</taxon>
        <taxon>Lactobacillaceae</taxon>
        <taxon>Loigolactobacillus</taxon>
    </lineage>
</organism>
<feature type="binding site" evidence="6">
    <location>
        <position position="287"/>
    </location>
    <ligand>
        <name>FAD</name>
        <dbReference type="ChEBI" id="CHEBI:57692"/>
    </ligand>
</feature>
<evidence type="ECO:0000256" key="1">
    <source>
        <dbReference type="ARBA" id="ARBA00011738"/>
    </source>
</evidence>
<comment type="caution">
    <text evidence="6">Lacks conserved residue(s) required for the propagation of feature annotation.</text>
</comment>
<evidence type="ECO:0000313" key="8">
    <source>
        <dbReference type="Proteomes" id="UP000078582"/>
    </source>
</evidence>
<dbReference type="GO" id="GO:0050660">
    <property type="term" value="F:flavin adenine dinucleotide binding"/>
    <property type="evidence" value="ECO:0007669"/>
    <property type="project" value="UniProtKB-UniRule"/>
</dbReference>
<keyword evidence="3 6" id="KW-0274">FAD</keyword>
<dbReference type="Gene3D" id="3.50.50.60">
    <property type="entry name" value="FAD/NAD(P)-binding domain"/>
    <property type="match status" value="2"/>
</dbReference>
<feature type="binding site" evidence="6">
    <location>
        <position position="126"/>
    </location>
    <ligand>
        <name>FAD</name>
        <dbReference type="ChEBI" id="CHEBI:57692"/>
    </ligand>
</feature>
<name>A0A192H3Y2_9LACO</name>
<protein>
    <recommendedName>
        <fullName evidence="6">Ferredoxin--NADP reductase</fullName>
        <shortName evidence="6">FNR</shortName>
        <shortName evidence="6">Fd-NADP(+) reductase</shortName>
        <ecNumber evidence="6">1.18.1.2</ecNumber>
    </recommendedName>
</protein>
<feature type="binding site" evidence="6">
    <location>
        <position position="50"/>
    </location>
    <ligand>
        <name>FAD</name>
        <dbReference type="ChEBI" id="CHEBI:57692"/>
    </ligand>
</feature>
<accession>A0A192H3Y2</accession>
<dbReference type="Pfam" id="PF07992">
    <property type="entry name" value="Pyr_redox_2"/>
    <property type="match status" value="1"/>
</dbReference>
<dbReference type="OrthoDB" id="9806179at2"/>
<comment type="similarity">
    <text evidence="6">Belongs to the ferredoxin--NADP reductase type 2 family.</text>
</comment>
<dbReference type="InterPro" id="IPR050097">
    <property type="entry name" value="Ferredoxin-NADP_redctase_2"/>
</dbReference>
<keyword evidence="4 6" id="KW-0521">NADP</keyword>
<dbReference type="SUPFAM" id="SSF51905">
    <property type="entry name" value="FAD/NAD(P)-binding domain"/>
    <property type="match status" value="1"/>
</dbReference>
<comment type="catalytic activity">
    <reaction evidence="6">
        <text>2 reduced [2Fe-2S]-[ferredoxin] + NADP(+) + H(+) = 2 oxidized [2Fe-2S]-[ferredoxin] + NADPH</text>
        <dbReference type="Rhea" id="RHEA:20125"/>
        <dbReference type="Rhea" id="RHEA-COMP:10000"/>
        <dbReference type="Rhea" id="RHEA-COMP:10001"/>
        <dbReference type="ChEBI" id="CHEBI:15378"/>
        <dbReference type="ChEBI" id="CHEBI:33737"/>
        <dbReference type="ChEBI" id="CHEBI:33738"/>
        <dbReference type="ChEBI" id="CHEBI:57783"/>
        <dbReference type="ChEBI" id="CHEBI:58349"/>
        <dbReference type="EC" id="1.18.1.2"/>
    </reaction>
</comment>
<keyword evidence="8" id="KW-1185">Reference proteome</keyword>
<dbReference type="GO" id="GO:0004324">
    <property type="term" value="F:ferredoxin-NADP+ reductase activity"/>
    <property type="evidence" value="ECO:0007669"/>
    <property type="project" value="UniProtKB-UniRule"/>
</dbReference>
<dbReference type="Proteomes" id="UP000078582">
    <property type="component" value="Chromosome"/>
</dbReference>
<dbReference type="STRING" id="375175.AYR53_07755"/>
<dbReference type="PRINTS" id="PR00469">
    <property type="entry name" value="PNDRDTASEII"/>
</dbReference>
<evidence type="ECO:0000256" key="6">
    <source>
        <dbReference type="HAMAP-Rule" id="MF_01685"/>
    </source>
</evidence>
<dbReference type="RefSeq" id="WP_068223534.1">
    <property type="nucleotide sequence ID" value="NZ_CP014623.1"/>
</dbReference>
<comment type="cofactor">
    <cofactor evidence="6">
        <name>FAD</name>
        <dbReference type="ChEBI" id="CHEBI:57692"/>
    </cofactor>
    <text evidence="6">Binds 1 FAD per subunit.</text>
</comment>